<dbReference type="Gene3D" id="1.10.8.270">
    <property type="entry name" value="putative rabgap domain of human tbc1 domain family member 14 like domains"/>
    <property type="match status" value="1"/>
</dbReference>
<evidence type="ECO:0000259" key="2">
    <source>
        <dbReference type="PROSITE" id="PS50086"/>
    </source>
</evidence>
<comment type="caution">
    <text evidence="3">The sequence shown here is derived from an EMBL/GenBank/DDBJ whole genome shotgun (WGS) entry which is preliminary data.</text>
</comment>
<feature type="compositionally biased region" description="Polar residues" evidence="1">
    <location>
        <begin position="174"/>
        <end position="187"/>
    </location>
</feature>
<evidence type="ECO:0000313" key="3">
    <source>
        <dbReference type="EMBL" id="KRX08406.1"/>
    </source>
</evidence>
<dbReference type="InterPro" id="IPR000195">
    <property type="entry name" value="Rab-GAP-TBC_dom"/>
</dbReference>
<sequence length="951" mass="114118">MSENSENQQNIQQIQNSKRKGSNIEEFYNIKDFNQLLKALQNKQRSNQIFRINKLKNGFFRKLISKDIKLFQKQIDFDKQQDHKKHEFKENLLKNYDPYLLNQKQQLQFENYNRSFSIQEKEQVSSFQRDSSNFNANQFQLNFPRSKTFSEINNDFFQLNLKRNKKQNKKQKGDSINISENSEKNGQNQIISKQKLSPLDLSPYLFRQFYKKQLKKLYDEKYMVKIRKFVWLQASGTYQQMTENKGYYQSLKNLQNHPQIFLNNIWNDIKRTFPKEKQDIEKKFRENQQQNKEENFNLQFKEQMENIKIQEQMMFNILNAFTKRNMDIGYCQGMNFILKFILFQSQITFTEEEGFWLFTNLVENILPLDFYGQLMPGMIIYQKIFQDIFRFLLKEQYNKMEELGVSIDIFSTQWFICLFTQTLSPELLLIFFDHLILQGPIILLKTGIFLLEKLKTMIMKINQIQLIFAIQAAVLDIKDQVEYIAFLDKNYYSKKIVKILIEIYHHSLSKQEKENNNIIQCQIMDSIRGKCDVKYPICIKNKTSDIEQNLEEQEYKKLLIDGFHYVYQLNNTELKIDEKYFEQKKKLNFNLQSDLNFRNQLLENEEHTNQKKSSQQQVQNQGIQNLKVQENELMIQRSSHICQNYLSIHDIIQNEQKKHETKNDQKHMDQRDIVLQNYNRIYQYLSKDFDIEQAEILIRSQIEQSNLIKNNINSQINNNKIQENYQQFGENQYSKKIEESEEELDLFADIESQPQFKQTESIFINQEDEFQNQNLSYISEKQEQKNLNYNCSLEKSQSQQCQPDYSGIFLYSFVKKIKKKQSQEQEKQSKTKSQINLLKSQQKSSNSNQNSKTEQNLQQNQQKSQQIQQQLQNQSITQNDNSDISENLKEYFNQVNGLQKQSQEFFQNKGIESTIDFFNDIAKSKIAFVQMLADDISDKKKIQYYQKEFQN</sequence>
<dbReference type="Pfam" id="PF00566">
    <property type="entry name" value="RabGAP-TBC"/>
    <property type="match status" value="1"/>
</dbReference>
<proteinExistence type="predicted"/>
<gene>
    <name evidence="3" type="ORF">PPERSA_08605</name>
</gene>
<accession>A0A0V0R1J6</accession>
<dbReference type="SUPFAM" id="SSF47923">
    <property type="entry name" value="Ypt/Rab-GAP domain of gyp1p"/>
    <property type="match status" value="2"/>
</dbReference>
<dbReference type="InParanoid" id="A0A0V0R1J6"/>
<evidence type="ECO:0000256" key="1">
    <source>
        <dbReference type="SAM" id="MobiDB-lite"/>
    </source>
</evidence>
<dbReference type="InterPro" id="IPR050302">
    <property type="entry name" value="Rab_GAP_TBC_domain"/>
</dbReference>
<dbReference type="Gene3D" id="1.10.472.80">
    <property type="entry name" value="Ypt/Rab-GAP domain of gyp1p, domain 3"/>
    <property type="match status" value="1"/>
</dbReference>
<dbReference type="GO" id="GO:0031267">
    <property type="term" value="F:small GTPase binding"/>
    <property type="evidence" value="ECO:0007669"/>
    <property type="project" value="TreeGrafter"/>
</dbReference>
<dbReference type="PANTHER" id="PTHR47219">
    <property type="entry name" value="RAB GTPASE-ACTIVATING PROTEIN 1-LIKE"/>
    <property type="match status" value="1"/>
</dbReference>
<dbReference type="GO" id="GO:0005096">
    <property type="term" value="F:GTPase activator activity"/>
    <property type="evidence" value="ECO:0007669"/>
    <property type="project" value="TreeGrafter"/>
</dbReference>
<evidence type="ECO:0000313" key="4">
    <source>
        <dbReference type="Proteomes" id="UP000054937"/>
    </source>
</evidence>
<dbReference type="Proteomes" id="UP000054937">
    <property type="component" value="Unassembled WGS sequence"/>
</dbReference>
<dbReference type="AlphaFoldDB" id="A0A0V0R1J6"/>
<feature type="domain" description="Rab-GAP TBC" evidence="2">
    <location>
        <begin position="221"/>
        <end position="439"/>
    </location>
</feature>
<organism evidence="3 4">
    <name type="scientific">Pseudocohnilembus persalinus</name>
    <name type="common">Ciliate</name>
    <dbReference type="NCBI Taxonomy" id="266149"/>
    <lineage>
        <taxon>Eukaryota</taxon>
        <taxon>Sar</taxon>
        <taxon>Alveolata</taxon>
        <taxon>Ciliophora</taxon>
        <taxon>Intramacronucleata</taxon>
        <taxon>Oligohymenophorea</taxon>
        <taxon>Scuticociliatia</taxon>
        <taxon>Philasterida</taxon>
        <taxon>Pseudocohnilembidae</taxon>
        <taxon>Pseudocohnilembus</taxon>
    </lineage>
</organism>
<keyword evidence="4" id="KW-1185">Reference proteome</keyword>
<dbReference type="EMBL" id="LDAU01000064">
    <property type="protein sequence ID" value="KRX08406.1"/>
    <property type="molecule type" value="Genomic_DNA"/>
</dbReference>
<dbReference type="PANTHER" id="PTHR47219:SF20">
    <property type="entry name" value="TBC1 DOMAIN FAMILY MEMBER 2B"/>
    <property type="match status" value="1"/>
</dbReference>
<protein>
    <submittedName>
        <fullName evidence="3">Rab-GTPase-TBC domain</fullName>
    </submittedName>
</protein>
<feature type="region of interest" description="Disordered" evidence="1">
    <location>
        <begin position="165"/>
        <end position="187"/>
    </location>
</feature>
<name>A0A0V0R1J6_PSEPJ</name>
<feature type="region of interest" description="Disordered" evidence="1">
    <location>
        <begin position="839"/>
        <end position="878"/>
    </location>
</feature>
<dbReference type="SMART" id="SM00164">
    <property type="entry name" value="TBC"/>
    <property type="match status" value="1"/>
</dbReference>
<dbReference type="OMA" id="FALCIRI"/>
<reference evidence="3 4" key="1">
    <citation type="journal article" date="2015" name="Sci. Rep.">
        <title>Genome of the facultative scuticociliatosis pathogen Pseudocohnilembus persalinus provides insight into its virulence through horizontal gene transfer.</title>
        <authorList>
            <person name="Xiong J."/>
            <person name="Wang G."/>
            <person name="Cheng J."/>
            <person name="Tian M."/>
            <person name="Pan X."/>
            <person name="Warren A."/>
            <person name="Jiang C."/>
            <person name="Yuan D."/>
            <person name="Miao W."/>
        </authorList>
    </citation>
    <scope>NUCLEOTIDE SEQUENCE [LARGE SCALE GENOMIC DNA]</scope>
    <source>
        <strain evidence="3">36N120E</strain>
    </source>
</reference>
<dbReference type="InterPro" id="IPR035969">
    <property type="entry name" value="Rab-GAP_TBC_sf"/>
</dbReference>
<dbReference type="OrthoDB" id="292358at2759"/>
<dbReference type="PROSITE" id="PS50086">
    <property type="entry name" value="TBC_RABGAP"/>
    <property type="match status" value="1"/>
</dbReference>